<organism evidence="8 9">
    <name type="scientific">Hyphomonas johnsonii MHS-2</name>
    <dbReference type="NCBI Taxonomy" id="1280950"/>
    <lineage>
        <taxon>Bacteria</taxon>
        <taxon>Pseudomonadati</taxon>
        <taxon>Pseudomonadota</taxon>
        <taxon>Alphaproteobacteria</taxon>
        <taxon>Hyphomonadales</taxon>
        <taxon>Hyphomonadaceae</taxon>
        <taxon>Hyphomonas</taxon>
    </lineage>
</organism>
<dbReference type="PANTHER" id="PTHR23505:SF79">
    <property type="entry name" value="PROTEIN SPINSTER"/>
    <property type="match status" value="1"/>
</dbReference>
<evidence type="ECO:0000256" key="5">
    <source>
        <dbReference type="ARBA" id="ARBA00023136"/>
    </source>
</evidence>
<dbReference type="GO" id="GO:0016020">
    <property type="term" value="C:membrane"/>
    <property type="evidence" value="ECO:0007669"/>
    <property type="project" value="UniProtKB-SubCell"/>
</dbReference>
<feature type="transmembrane region" description="Helical" evidence="6">
    <location>
        <begin position="327"/>
        <end position="348"/>
    </location>
</feature>
<dbReference type="STRING" id="1280950.HJO_05310"/>
<evidence type="ECO:0000256" key="4">
    <source>
        <dbReference type="ARBA" id="ARBA00022989"/>
    </source>
</evidence>
<dbReference type="InterPro" id="IPR036259">
    <property type="entry name" value="MFS_trans_sf"/>
</dbReference>
<dbReference type="eggNOG" id="COG2814">
    <property type="taxonomic scope" value="Bacteria"/>
</dbReference>
<comment type="subcellular location">
    <subcellularLocation>
        <location evidence="1">Membrane</location>
        <topology evidence="1">Multi-pass membrane protein</topology>
    </subcellularLocation>
</comment>
<reference evidence="8 9" key="1">
    <citation type="journal article" date="2014" name="Antonie Van Leeuwenhoek">
        <title>Hyphomonas beringensis sp. nov. and Hyphomonas chukchiensis sp. nov., isolated from surface seawater of the Bering Sea and Chukchi Sea.</title>
        <authorList>
            <person name="Li C."/>
            <person name="Lai Q."/>
            <person name="Li G."/>
            <person name="Dong C."/>
            <person name="Wang J."/>
            <person name="Liao Y."/>
            <person name="Shao Z."/>
        </authorList>
    </citation>
    <scope>NUCLEOTIDE SEQUENCE [LARGE SCALE GENOMIC DNA]</scope>
    <source>
        <strain evidence="8 9">MHS-2</strain>
    </source>
</reference>
<protein>
    <submittedName>
        <fullName evidence="8">Major facilitator superfamily permease</fullName>
    </submittedName>
</protein>
<dbReference type="AlphaFoldDB" id="A0A059FRK1"/>
<feature type="transmembrane region" description="Helical" evidence="6">
    <location>
        <begin position="354"/>
        <end position="376"/>
    </location>
</feature>
<keyword evidence="3 6" id="KW-0812">Transmembrane</keyword>
<dbReference type="GO" id="GO:0022857">
    <property type="term" value="F:transmembrane transporter activity"/>
    <property type="evidence" value="ECO:0007669"/>
    <property type="project" value="InterPro"/>
</dbReference>
<dbReference type="PANTHER" id="PTHR23505">
    <property type="entry name" value="SPINSTER"/>
    <property type="match status" value="1"/>
</dbReference>
<keyword evidence="4 6" id="KW-1133">Transmembrane helix</keyword>
<comment type="caution">
    <text evidence="8">The sequence shown here is derived from an EMBL/GenBank/DDBJ whole genome shotgun (WGS) entry which is preliminary data.</text>
</comment>
<dbReference type="RefSeq" id="WP_035614728.1">
    <property type="nucleotide sequence ID" value="NZ_ARYK01000002.1"/>
</dbReference>
<keyword evidence="5 6" id="KW-0472">Membrane</keyword>
<name>A0A059FRK1_9PROT</name>
<feature type="transmembrane region" description="Helical" evidence="6">
    <location>
        <begin position="256"/>
        <end position="276"/>
    </location>
</feature>
<keyword evidence="2" id="KW-0813">Transport</keyword>
<feature type="transmembrane region" description="Helical" evidence="6">
    <location>
        <begin position="424"/>
        <end position="443"/>
    </location>
</feature>
<feature type="transmembrane region" description="Helical" evidence="6">
    <location>
        <begin position="202"/>
        <end position="220"/>
    </location>
</feature>
<evidence type="ECO:0000256" key="1">
    <source>
        <dbReference type="ARBA" id="ARBA00004141"/>
    </source>
</evidence>
<dbReference type="OrthoDB" id="7473300at2"/>
<feature type="domain" description="Major facilitator superfamily (MFS) profile" evidence="7">
    <location>
        <begin position="31"/>
        <end position="448"/>
    </location>
</feature>
<feature type="transmembrane region" description="Helical" evidence="6">
    <location>
        <begin position="69"/>
        <end position="90"/>
    </location>
</feature>
<dbReference type="EMBL" id="ARYK01000002">
    <property type="protein sequence ID" value="KCZ93247.1"/>
    <property type="molecule type" value="Genomic_DNA"/>
</dbReference>
<evidence type="ECO:0000256" key="3">
    <source>
        <dbReference type="ARBA" id="ARBA00022692"/>
    </source>
</evidence>
<dbReference type="Proteomes" id="UP000025171">
    <property type="component" value="Unassembled WGS sequence"/>
</dbReference>
<dbReference type="InterPro" id="IPR044770">
    <property type="entry name" value="MFS_spinster-like"/>
</dbReference>
<gene>
    <name evidence="8" type="ORF">HJO_05310</name>
</gene>
<accession>A0A059FRK1</accession>
<evidence type="ECO:0000259" key="7">
    <source>
        <dbReference type="PROSITE" id="PS50850"/>
    </source>
</evidence>
<evidence type="ECO:0000256" key="2">
    <source>
        <dbReference type="ARBA" id="ARBA00022448"/>
    </source>
</evidence>
<dbReference type="InterPro" id="IPR020846">
    <property type="entry name" value="MFS_dom"/>
</dbReference>
<feature type="transmembrane region" description="Helical" evidence="6">
    <location>
        <begin position="97"/>
        <end position="116"/>
    </location>
</feature>
<dbReference type="InterPro" id="IPR011701">
    <property type="entry name" value="MFS"/>
</dbReference>
<feature type="transmembrane region" description="Helical" evidence="6">
    <location>
        <begin position="24"/>
        <end position="44"/>
    </location>
</feature>
<dbReference type="PROSITE" id="PS50850">
    <property type="entry name" value="MFS"/>
    <property type="match status" value="1"/>
</dbReference>
<evidence type="ECO:0000313" key="9">
    <source>
        <dbReference type="Proteomes" id="UP000025171"/>
    </source>
</evidence>
<evidence type="ECO:0000256" key="6">
    <source>
        <dbReference type="SAM" id="Phobius"/>
    </source>
</evidence>
<feature type="transmembrane region" description="Helical" evidence="6">
    <location>
        <begin position="160"/>
        <end position="182"/>
    </location>
</feature>
<sequence length="470" mass="49564">MSEVAAPDKSTQSGSRTERLKTPISAVAIVTLSVLIVFYLMSFADKQMFSLLVDPIGANLGLSDVQLGVLNGIAFSSMYITGVLVAGWCVDRFEIKTVLFFAVAFWSFSAAFSGLANDFTTLFVARGGVGLGEAFLPPAAYALLAATFPRDRLAFANGVYHAGANIGAVLTLIFGGMLIGALTRLGTIDLPFVGEIQGWQGAFIATGLPGIALAFLAFFLPRIRKHRTVEQMAAAAAKAKAAKEVSFSGFVMQNPGLVAAHVLAVALLAVLAYSLITWSPAYLGRTFGWSHERIGWTLAAGSAAGGVGNIFWGYVCDRYYRKGYNDAAYRVFSFATVIGIPFIVAAFLMKSEQWFILFYAVAWFTASSFGPLVTAVQLFAPSALHGRLVALQTCFVGLFAIGGAPLIVAILADVYGGEAYLGEGIATTAAVVGGGGVLLLVLATKPLRKAVVLQNSVHDAAQKLSEASTD</sequence>
<dbReference type="PATRIC" id="fig|1280950.3.peg.1069"/>
<feature type="transmembrane region" description="Helical" evidence="6">
    <location>
        <begin position="388"/>
        <end position="412"/>
    </location>
</feature>
<feature type="transmembrane region" description="Helical" evidence="6">
    <location>
        <begin position="296"/>
        <end position="315"/>
    </location>
</feature>
<proteinExistence type="predicted"/>
<evidence type="ECO:0000313" key="8">
    <source>
        <dbReference type="EMBL" id="KCZ93247.1"/>
    </source>
</evidence>
<feature type="transmembrane region" description="Helical" evidence="6">
    <location>
        <begin position="128"/>
        <end position="148"/>
    </location>
</feature>
<dbReference type="Pfam" id="PF07690">
    <property type="entry name" value="MFS_1"/>
    <property type="match status" value="1"/>
</dbReference>
<dbReference type="SUPFAM" id="SSF103473">
    <property type="entry name" value="MFS general substrate transporter"/>
    <property type="match status" value="1"/>
</dbReference>
<keyword evidence="9" id="KW-1185">Reference proteome</keyword>
<dbReference type="Gene3D" id="1.20.1250.20">
    <property type="entry name" value="MFS general substrate transporter like domains"/>
    <property type="match status" value="2"/>
</dbReference>